<dbReference type="InterPro" id="IPR011089">
    <property type="entry name" value="GmrSD_C"/>
</dbReference>
<dbReference type="Pfam" id="PF03235">
    <property type="entry name" value="GmrSD_N"/>
    <property type="match status" value="1"/>
</dbReference>
<dbReference type="InterPro" id="IPR004919">
    <property type="entry name" value="GmrSD_N"/>
</dbReference>
<protein>
    <submittedName>
        <fullName evidence="3">DUF262 domain-containing protein</fullName>
    </submittedName>
</protein>
<dbReference type="Proteomes" id="UP000270046">
    <property type="component" value="Chromosome"/>
</dbReference>
<feature type="domain" description="GmrSD restriction endonucleases C-terminal" evidence="2">
    <location>
        <begin position="442"/>
        <end position="558"/>
    </location>
</feature>
<keyword evidence="4" id="KW-1185">Reference proteome</keyword>
<dbReference type="KEGG" id="muh:HYN43_023735"/>
<feature type="domain" description="GmrSD restriction endonucleases N-terminal" evidence="1">
    <location>
        <begin position="13"/>
        <end position="232"/>
    </location>
</feature>
<dbReference type="EMBL" id="CP032869">
    <property type="protein sequence ID" value="AYL98111.1"/>
    <property type="molecule type" value="Genomic_DNA"/>
</dbReference>
<organism evidence="3 4">
    <name type="scientific">Mucilaginibacter celer</name>
    <dbReference type="NCBI Taxonomy" id="2305508"/>
    <lineage>
        <taxon>Bacteria</taxon>
        <taxon>Pseudomonadati</taxon>
        <taxon>Bacteroidota</taxon>
        <taxon>Sphingobacteriia</taxon>
        <taxon>Sphingobacteriales</taxon>
        <taxon>Sphingobacteriaceae</taxon>
        <taxon>Mucilaginibacter</taxon>
    </lineage>
</organism>
<evidence type="ECO:0000259" key="1">
    <source>
        <dbReference type="Pfam" id="PF03235"/>
    </source>
</evidence>
<evidence type="ECO:0000313" key="4">
    <source>
        <dbReference type="Proteomes" id="UP000270046"/>
    </source>
</evidence>
<name>A0A494VVK7_9SPHI</name>
<gene>
    <name evidence="3" type="ORF">HYN43_023735</name>
</gene>
<evidence type="ECO:0000259" key="2">
    <source>
        <dbReference type="Pfam" id="PF07510"/>
    </source>
</evidence>
<sequence>MKITCIDKEIRKIFETGYYHIPRFQRPYSWEKDHISEFWNDTLIESETDYFIGSIVVYKKSDELYGIVDGQQRLTTITMILCSLRDAYRVLGFEKQARGVHSLIEKMDLNDDNRFILQTETSYPYFQEHIQKFDDPEIDIDYGSEEINLKNGFEQINGYIAQEIKNIKVDKQKATNLDNELINKLNEIRDKILKLKVIYIELDDEDDAYIIFETLNTRGKDLSVGDLVKNYLTKHIKARNASVDIPKDKWNLLRDNIEGTSSDLDIDNFLLHVWLSKYEYTTVKTLFKKIKISVKSTQASFFLNSLVTDSKTYRTIFEPDSRKWNKNELAIRNSLSTLYSFRVTQQTPMVLSIMREYFAGNLKYKYAHEALEAIEHFHYIFTAITSQRSSGGIGSMYSTYGRKLSEAKDDKSKLDVIRELKLKMREKLPTYDEFLASFKTIKFTDDYTKQKRIIQYTLAKVDKFYNKKGVAINYDLMTLEHLLPQNPSSRTITHDQNVGLLGNLILVDEQTNNTLANKQFKDKKVILERSNIFLDETIVKATKWAEGEIVLRTEKLASIVYNKVFKI</sequence>
<dbReference type="PANTHER" id="PTHR35149">
    <property type="entry name" value="SLL5132 PROTEIN"/>
    <property type="match status" value="1"/>
</dbReference>
<dbReference type="OrthoDB" id="9798761at2"/>
<reference evidence="3 4" key="1">
    <citation type="submission" date="2018-10" db="EMBL/GenBank/DDBJ databases">
        <title>Genome sequencing of Mucilaginibacter sp. HYN0043.</title>
        <authorList>
            <person name="Kim M."/>
            <person name="Yi H."/>
        </authorList>
    </citation>
    <scope>NUCLEOTIDE SEQUENCE [LARGE SCALE GENOMIC DNA]</scope>
    <source>
        <strain evidence="3 4">HYN0043</strain>
    </source>
</reference>
<dbReference type="AlphaFoldDB" id="A0A494VVK7"/>
<evidence type="ECO:0000313" key="3">
    <source>
        <dbReference type="EMBL" id="AYL98111.1"/>
    </source>
</evidence>
<dbReference type="Pfam" id="PF07510">
    <property type="entry name" value="GmrSD_C"/>
    <property type="match status" value="1"/>
</dbReference>
<dbReference type="PANTHER" id="PTHR35149:SF2">
    <property type="entry name" value="DUF262 DOMAIN-CONTAINING PROTEIN"/>
    <property type="match status" value="1"/>
</dbReference>
<dbReference type="RefSeq" id="WP_119406392.1">
    <property type="nucleotide sequence ID" value="NZ_CP032869.1"/>
</dbReference>
<accession>A0A494VVK7</accession>
<proteinExistence type="predicted"/>